<evidence type="ECO:0000256" key="1">
    <source>
        <dbReference type="ARBA" id="ARBA00008668"/>
    </source>
</evidence>
<protein>
    <recommendedName>
        <fullName evidence="6">GDSL esterase/lipase</fullName>
    </recommendedName>
</protein>
<dbReference type="InterPro" id="IPR036514">
    <property type="entry name" value="SGNH_hydro_sf"/>
</dbReference>
<evidence type="ECO:0000256" key="3">
    <source>
        <dbReference type="ARBA" id="ARBA00022963"/>
    </source>
</evidence>
<evidence type="ECO:0000313" key="5">
    <source>
        <dbReference type="Proteomes" id="UP000823388"/>
    </source>
</evidence>
<keyword evidence="3" id="KW-0443">Lipid metabolism</keyword>
<comment type="similarity">
    <text evidence="1">Belongs to the 'GDSL' lipolytic enzyme family.</text>
</comment>
<name>A0A8T0QCL5_PANVG</name>
<dbReference type="PANTHER" id="PTHR45648">
    <property type="entry name" value="GDSL LIPASE/ACYLHYDROLASE FAMILY PROTEIN (AFU_ORTHOLOGUE AFUA_4G14700)"/>
    <property type="match status" value="1"/>
</dbReference>
<organism evidence="4 5">
    <name type="scientific">Panicum virgatum</name>
    <name type="common">Blackwell switchgrass</name>
    <dbReference type="NCBI Taxonomy" id="38727"/>
    <lineage>
        <taxon>Eukaryota</taxon>
        <taxon>Viridiplantae</taxon>
        <taxon>Streptophyta</taxon>
        <taxon>Embryophyta</taxon>
        <taxon>Tracheophyta</taxon>
        <taxon>Spermatophyta</taxon>
        <taxon>Magnoliopsida</taxon>
        <taxon>Liliopsida</taxon>
        <taxon>Poales</taxon>
        <taxon>Poaceae</taxon>
        <taxon>PACMAD clade</taxon>
        <taxon>Panicoideae</taxon>
        <taxon>Panicodae</taxon>
        <taxon>Paniceae</taxon>
        <taxon>Panicinae</taxon>
        <taxon>Panicum</taxon>
        <taxon>Panicum sect. Hiantes</taxon>
    </lineage>
</organism>
<dbReference type="GO" id="GO:0016788">
    <property type="term" value="F:hydrolase activity, acting on ester bonds"/>
    <property type="evidence" value="ECO:0007669"/>
    <property type="project" value="InterPro"/>
</dbReference>
<keyword evidence="2" id="KW-0378">Hydrolase</keyword>
<evidence type="ECO:0000256" key="2">
    <source>
        <dbReference type="ARBA" id="ARBA00022801"/>
    </source>
</evidence>
<keyword evidence="3" id="KW-0442">Lipid degradation</keyword>
<gene>
    <name evidence="4" type="ORF">PVAP13_7NG284000</name>
</gene>
<accession>A0A8T0QCL5</accession>
<dbReference type="Proteomes" id="UP000823388">
    <property type="component" value="Chromosome 7N"/>
</dbReference>
<sequence length="278" mass="29278">MSTGGINFASGGSGLLPTTGNNKVCGEAIPMSEQVGNFTSLVRRTCAGSGGRTAADLISKSLVFISVGSNDLFEYADHLITEANNTRKANNTSSSAIRNDTAFLQGLIASYKSNVKDLHAAGARKFSVLSPSLVGCCPFQRKVAKDYGDVDQLGCLGTANQLSRQLYPMIASMLQCLSQELPGMSYSLGDAVGMAGWVFSKPNLTLDRACCGDGDFGESLCNSSVPLCQDRSGYFFWDRFHPTEAASAITARALFGGAAGRFVAPVNVKQLVAARPCP</sequence>
<dbReference type="PANTHER" id="PTHR45648:SF57">
    <property type="entry name" value="GDSL ESTERASE_LIPASE"/>
    <property type="match status" value="1"/>
</dbReference>
<dbReference type="InterPro" id="IPR051058">
    <property type="entry name" value="GDSL_Est/Lipase"/>
</dbReference>
<comment type="caution">
    <text evidence="4">The sequence shown here is derived from an EMBL/GenBank/DDBJ whole genome shotgun (WGS) entry which is preliminary data.</text>
</comment>
<keyword evidence="5" id="KW-1185">Reference proteome</keyword>
<evidence type="ECO:0008006" key="6">
    <source>
        <dbReference type="Google" id="ProtNLM"/>
    </source>
</evidence>
<proteinExistence type="inferred from homology"/>
<dbReference type="AlphaFoldDB" id="A0A8T0QCL5"/>
<dbReference type="Gene3D" id="3.40.50.1110">
    <property type="entry name" value="SGNH hydrolase"/>
    <property type="match status" value="1"/>
</dbReference>
<reference evidence="4" key="1">
    <citation type="submission" date="2020-05" db="EMBL/GenBank/DDBJ databases">
        <title>WGS assembly of Panicum virgatum.</title>
        <authorList>
            <person name="Lovell J.T."/>
            <person name="Jenkins J."/>
            <person name="Shu S."/>
            <person name="Juenger T.E."/>
            <person name="Schmutz J."/>
        </authorList>
    </citation>
    <scope>NUCLEOTIDE SEQUENCE</scope>
    <source>
        <strain evidence="4">AP13</strain>
    </source>
</reference>
<dbReference type="GO" id="GO:0016042">
    <property type="term" value="P:lipid catabolic process"/>
    <property type="evidence" value="ECO:0007669"/>
    <property type="project" value="UniProtKB-KW"/>
</dbReference>
<evidence type="ECO:0000313" key="4">
    <source>
        <dbReference type="EMBL" id="KAG2567994.1"/>
    </source>
</evidence>
<dbReference type="InterPro" id="IPR001087">
    <property type="entry name" value="GDSL"/>
</dbReference>
<dbReference type="Pfam" id="PF00657">
    <property type="entry name" value="Lipase_GDSL"/>
    <property type="match status" value="1"/>
</dbReference>
<dbReference type="EMBL" id="CM029050">
    <property type="protein sequence ID" value="KAG2567994.1"/>
    <property type="molecule type" value="Genomic_DNA"/>
</dbReference>